<dbReference type="InterPro" id="IPR014346">
    <property type="entry name" value="Prenyl_protease-related"/>
</dbReference>
<dbReference type="Proteomes" id="UP000575898">
    <property type="component" value="Unassembled WGS sequence"/>
</dbReference>
<dbReference type="GO" id="GO:0080120">
    <property type="term" value="P:CAAX-box protein maturation"/>
    <property type="evidence" value="ECO:0007669"/>
    <property type="project" value="UniProtKB-ARBA"/>
</dbReference>
<evidence type="ECO:0000256" key="1">
    <source>
        <dbReference type="SAM" id="Phobius"/>
    </source>
</evidence>
<accession>A0A840MS23</accession>
<keyword evidence="1" id="KW-1133">Transmembrane helix</keyword>
<dbReference type="PANTHER" id="PTHR43592">
    <property type="entry name" value="CAAX AMINO TERMINAL PROTEASE"/>
    <property type="match status" value="1"/>
</dbReference>
<dbReference type="GO" id="GO:0004175">
    <property type="term" value="F:endopeptidase activity"/>
    <property type="evidence" value="ECO:0007669"/>
    <property type="project" value="UniProtKB-ARBA"/>
</dbReference>
<protein>
    <recommendedName>
        <fullName evidence="2">CAAX prenyl protease 2/Lysostaphin resistance protein A-like domain-containing protein</fullName>
    </recommendedName>
</protein>
<reference evidence="3 4" key="1">
    <citation type="submission" date="2020-08" db="EMBL/GenBank/DDBJ databases">
        <title>Genomic Encyclopedia of Type Strains, Phase IV (KMG-IV): sequencing the most valuable type-strain genomes for metagenomic binning, comparative biology and taxonomic classification.</title>
        <authorList>
            <person name="Goeker M."/>
        </authorList>
    </citation>
    <scope>NUCLEOTIDE SEQUENCE [LARGE SCALE GENOMIC DNA]</scope>
    <source>
        <strain evidence="3 4">DSM 27165</strain>
    </source>
</reference>
<sequence>MATWLQLTPYQTSWLYGIKVGSVLIALAWFSRDYRELRTPGSLTWAQWLLGITVGLLVFVVWIHLDQGWMLMGEMKGYRPVDATGQLDIWLIATRWLGAALIVPVMEELFWRSFLMRWLSQEAFLESPPQRPDGRAFWITAVLFGLEHQQWLAGIIAGVAYGWLYRQTGRISVPIVAHAVTNGVLGVWVVSTGQWQFW</sequence>
<dbReference type="NCBIfam" id="TIGR03008">
    <property type="entry name" value="pepcterm_CAAX"/>
    <property type="match status" value="1"/>
</dbReference>
<evidence type="ECO:0000313" key="3">
    <source>
        <dbReference type="EMBL" id="MBB5019572.1"/>
    </source>
</evidence>
<dbReference type="Pfam" id="PF02517">
    <property type="entry name" value="Rce1-like"/>
    <property type="match status" value="1"/>
</dbReference>
<dbReference type="AlphaFoldDB" id="A0A840MS23"/>
<keyword evidence="4" id="KW-1185">Reference proteome</keyword>
<feature type="domain" description="CAAX prenyl protease 2/Lysostaphin resistance protein A-like" evidence="2">
    <location>
        <begin position="92"/>
        <end position="183"/>
    </location>
</feature>
<dbReference type="EMBL" id="JACHHY010000018">
    <property type="protein sequence ID" value="MBB5019572.1"/>
    <property type="molecule type" value="Genomic_DNA"/>
</dbReference>
<keyword evidence="1" id="KW-0812">Transmembrane</keyword>
<organism evidence="3 4">
    <name type="scientific">Chitinivorax tropicus</name>
    <dbReference type="NCBI Taxonomy" id="714531"/>
    <lineage>
        <taxon>Bacteria</taxon>
        <taxon>Pseudomonadati</taxon>
        <taxon>Pseudomonadota</taxon>
        <taxon>Betaproteobacteria</taxon>
        <taxon>Chitinivorax</taxon>
    </lineage>
</organism>
<comment type="caution">
    <text evidence="3">The sequence shown here is derived from an EMBL/GenBank/DDBJ whole genome shotgun (WGS) entry which is preliminary data.</text>
</comment>
<gene>
    <name evidence="3" type="ORF">HNQ59_002874</name>
</gene>
<proteinExistence type="predicted"/>
<dbReference type="PANTHER" id="PTHR43592:SF15">
    <property type="entry name" value="CAAX AMINO TERMINAL PROTEASE FAMILY PROTEIN"/>
    <property type="match status" value="1"/>
</dbReference>
<evidence type="ECO:0000259" key="2">
    <source>
        <dbReference type="Pfam" id="PF02517"/>
    </source>
</evidence>
<name>A0A840MS23_9PROT</name>
<keyword evidence="1" id="KW-0472">Membrane</keyword>
<dbReference type="InterPro" id="IPR003675">
    <property type="entry name" value="Rce1/LyrA-like_dom"/>
</dbReference>
<feature type="transmembrane region" description="Helical" evidence="1">
    <location>
        <begin position="14"/>
        <end position="31"/>
    </location>
</feature>
<feature type="transmembrane region" description="Helical" evidence="1">
    <location>
        <begin position="43"/>
        <end position="65"/>
    </location>
</feature>
<evidence type="ECO:0000313" key="4">
    <source>
        <dbReference type="Proteomes" id="UP000575898"/>
    </source>
</evidence>